<dbReference type="Pfam" id="PF05708">
    <property type="entry name" value="Peptidase_C92"/>
    <property type="match status" value="1"/>
</dbReference>
<dbReference type="InterPro" id="IPR038765">
    <property type="entry name" value="Papain-like_cys_pep_sf"/>
</dbReference>
<evidence type="ECO:0000313" key="3">
    <source>
        <dbReference type="Proteomes" id="UP000321558"/>
    </source>
</evidence>
<feature type="signal peptide" evidence="1">
    <location>
        <begin position="1"/>
        <end position="26"/>
    </location>
</feature>
<organism evidence="2 3">
    <name type="scientific">Oceanobacillus sojae</name>
    <dbReference type="NCBI Taxonomy" id="582851"/>
    <lineage>
        <taxon>Bacteria</taxon>
        <taxon>Bacillati</taxon>
        <taxon>Bacillota</taxon>
        <taxon>Bacilli</taxon>
        <taxon>Bacillales</taxon>
        <taxon>Bacillaceae</taxon>
        <taxon>Oceanobacillus</taxon>
    </lineage>
</organism>
<dbReference type="SUPFAM" id="SSF54001">
    <property type="entry name" value="Cysteine proteinases"/>
    <property type="match status" value="1"/>
</dbReference>
<protein>
    <recommendedName>
        <fullName evidence="4">NlpC/P60 domain-containing protein</fullName>
    </recommendedName>
</protein>
<dbReference type="Proteomes" id="UP000321558">
    <property type="component" value="Unassembled WGS sequence"/>
</dbReference>
<proteinExistence type="predicted"/>
<accession>A0A511ZPB8</accession>
<reference evidence="2 3" key="1">
    <citation type="submission" date="2019-07" db="EMBL/GenBank/DDBJ databases">
        <title>Whole genome shotgun sequence of Oceanobacillus sojae NBRC 105379.</title>
        <authorList>
            <person name="Hosoyama A."/>
            <person name="Uohara A."/>
            <person name="Ohji S."/>
            <person name="Ichikawa N."/>
        </authorList>
    </citation>
    <scope>NUCLEOTIDE SEQUENCE [LARGE SCALE GENOMIC DNA]</scope>
    <source>
        <strain evidence="2 3">NBRC 105379</strain>
    </source>
</reference>
<dbReference type="AlphaFoldDB" id="A0A511ZPB8"/>
<comment type="caution">
    <text evidence="2">The sequence shown here is derived from an EMBL/GenBank/DDBJ whole genome shotgun (WGS) entry which is preliminary data.</text>
</comment>
<keyword evidence="3" id="KW-1185">Reference proteome</keyword>
<evidence type="ECO:0000313" key="2">
    <source>
        <dbReference type="EMBL" id="GEN89302.1"/>
    </source>
</evidence>
<dbReference type="Gene3D" id="3.90.1720.10">
    <property type="entry name" value="endopeptidase domain like (from Nostoc punctiforme)"/>
    <property type="match status" value="1"/>
</dbReference>
<name>A0A511ZPB8_9BACI</name>
<evidence type="ECO:0008006" key="4">
    <source>
        <dbReference type="Google" id="ProtNLM"/>
    </source>
</evidence>
<dbReference type="OrthoDB" id="2080087at2"/>
<sequence length="244" mass="26541">MFKKFMFLITIVLVGSLFIYSNTSFAKEANDEGTDLSLEDYNQLVDEGLIPDDITYEEWAEANDEALFDELEAPDVLLDTGDSDLSGIDTFAAKKTFTLKKGDILVSNGTSSKGLTGHAGIAISNRQILHIAGSGKKPQVVSVNTWQKNYGIIKGQRDGKTNTKVYRVNNSSAGKAGTWASNNYKGKNYKYGFTGSKTSKNPTYCSKIVWQAYNAQGKGKSFTGIIGPYQLPNKITGAKALGIM</sequence>
<feature type="chain" id="PRO_5022113032" description="NlpC/P60 domain-containing protein" evidence="1">
    <location>
        <begin position="27"/>
        <end position="244"/>
    </location>
</feature>
<gene>
    <name evidence="2" type="ORF">OSO01_40410</name>
</gene>
<dbReference type="RefSeq" id="WP_147212204.1">
    <property type="nucleotide sequence ID" value="NZ_BJYM01000020.1"/>
</dbReference>
<evidence type="ECO:0000256" key="1">
    <source>
        <dbReference type="SAM" id="SignalP"/>
    </source>
</evidence>
<dbReference type="InterPro" id="IPR024453">
    <property type="entry name" value="Peptidase_C92"/>
</dbReference>
<dbReference type="EMBL" id="BJYM01000020">
    <property type="protein sequence ID" value="GEN89302.1"/>
    <property type="molecule type" value="Genomic_DNA"/>
</dbReference>
<keyword evidence="1" id="KW-0732">Signal</keyword>